<name>A0A9D4UY90_ADICA</name>
<dbReference type="GO" id="GO:0004674">
    <property type="term" value="F:protein serine/threonine kinase activity"/>
    <property type="evidence" value="ECO:0007669"/>
    <property type="project" value="UniProtKB-KW"/>
</dbReference>
<dbReference type="PROSITE" id="PS00108">
    <property type="entry name" value="PROTEIN_KINASE_ST"/>
    <property type="match status" value="1"/>
</dbReference>
<evidence type="ECO:0000256" key="1">
    <source>
        <dbReference type="ARBA" id="ARBA00012513"/>
    </source>
</evidence>
<dbReference type="GO" id="GO:0016020">
    <property type="term" value="C:membrane"/>
    <property type="evidence" value="ECO:0007669"/>
    <property type="project" value="TreeGrafter"/>
</dbReference>
<evidence type="ECO:0000313" key="11">
    <source>
        <dbReference type="Proteomes" id="UP000886520"/>
    </source>
</evidence>
<evidence type="ECO:0000256" key="6">
    <source>
        <dbReference type="ARBA" id="ARBA00022840"/>
    </source>
</evidence>
<keyword evidence="6" id="KW-0067">ATP-binding</keyword>
<dbReference type="PROSITE" id="PS50011">
    <property type="entry name" value="PROTEIN_KINASE_DOM"/>
    <property type="match status" value="1"/>
</dbReference>
<feature type="domain" description="Protein kinase" evidence="9">
    <location>
        <begin position="1"/>
        <end position="118"/>
    </location>
</feature>
<dbReference type="OrthoDB" id="1433034at2759"/>
<dbReference type="PANTHER" id="PTHR48055:SF57">
    <property type="entry name" value="PROTEIN KINASE DOMAIN-CONTAINING PROTEIN"/>
    <property type="match status" value="1"/>
</dbReference>
<accession>A0A9D4UY90</accession>
<dbReference type="InterPro" id="IPR000719">
    <property type="entry name" value="Prot_kinase_dom"/>
</dbReference>
<proteinExistence type="predicted"/>
<comment type="catalytic activity">
    <reaction evidence="8">
        <text>L-seryl-[protein] + ATP = O-phospho-L-seryl-[protein] + ADP + H(+)</text>
        <dbReference type="Rhea" id="RHEA:17989"/>
        <dbReference type="Rhea" id="RHEA-COMP:9863"/>
        <dbReference type="Rhea" id="RHEA-COMP:11604"/>
        <dbReference type="ChEBI" id="CHEBI:15378"/>
        <dbReference type="ChEBI" id="CHEBI:29999"/>
        <dbReference type="ChEBI" id="CHEBI:30616"/>
        <dbReference type="ChEBI" id="CHEBI:83421"/>
        <dbReference type="ChEBI" id="CHEBI:456216"/>
        <dbReference type="EC" id="2.7.11.1"/>
    </reaction>
</comment>
<dbReference type="Gene3D" id="1.10.510.10">
    <property type="entry name" value="Transferase(Phosphotransferase) domain 1"/>
    <property type="match status" value="1"/>
</dbReference>
<comment type="catalytic activity">
    <reaction evidence="7">
        <text>L-threonyl-[protein] + ATP = O-phospho-L-threonyl-[protein] + ADP + H(+)</text>
        <dbReference type="Rhea" id="RHEA:46608"/>
        <dbReference type="Rhea" id="RHEA-COMP:11060"/>
        <dbReference type="Rhea" id="RHEA-COMP:11605"/>
        <dbReference type="ChEBI" id="CHEBI:15378"/>
        <dbReference type="ChEBI" id="CHEBI:30013"/>
        <dbReference type="ChEBI" id="CHEBI:30616"/>
        <dbReference type="ChEBI" id="CHEBI:61977"/>
        <dbReference type="ChEBI" id="CHEBI:456216"/>
        <dbReference type="EC" id="2.7.11.1"/>
    </reaction>
</comment>
<dbReference type="SUPFAM" id="SSF56112">
    <property type="entry name" value="Protein kinase-like (PK-like)"/>
    <property type="match status" value="1"/>
</dbReference>
<evidence type="ECO:0000256" key="8">
    <source>
        <dbReference type="ARBA" id="ARBA00048679"/>
    </source>
</evidence>
<dbReference type="Pfam" id="PF00069">
    <property type="entry name" value="Pkinase"/>
    <property type="match status" value="1"/>
</dbReference>
<evidence type="ECO:0000256" key="3">
    <source>
        <dbReference type="ARBA" id="ARBA00022679"/>
    </source>
</evidence>
<dbReference type="InterPro" id="IPR011009">
    <property type="entry name" value="Kinase-like_dom_sf"/>
</dbReference>
<protein>
    <recommendedName>
        <fullName evidence="1">non-specific serine/threonine protein kinase</fullName>
        <ecNumber evidence="1">2.7.11.1</ecNumber>
    </recommendedName>
</protein>
<evidence type="ECO:0000256" key="4">
    <source>
        <dbReference type="ARBA" id="ARBA00022741"/>
    </source>
</evidence>
<sequence>MKAIILEFIPNKSVEYWLHEHDVSEGAILTWNQRLGIVKGVAQGLVYLHHDYDKECIVHCDLKPSNILLGQDMQPHIADFGIARILQHPGIDANDAANASTWSTIFQGSIGYVPPGIV</sequence>
<evidence type="ECO:0000256" key="2">
    <source>
        <dbReference type="ARBA" id="ARBA00022527"/>
    </source>
</evidence>
<dbReference type="Proteomes" id="UP000886520">
    <property type="component" value="Chromosome 8"/>
</dbReference>
<dbReference type="AlphaFoldDB" id="A0A9D4UY90"/>
<evidence type="ECO:0000313" key="10">
    <source>
        <dbReference type="EMBL" id="KAI5076291.1"/>
    </source>
</evidence>
<organism evidence="10 11">
    <name type="scientific">Adiantum capillus-veneris</name>
    <name type="common">Maidenhair fern</name>
    <dbReference type="NCBI Taxonomy" id="13818"/>
    <lineage>
        <taxon>Eukaryota</taxon>
        <taxon>Viridiplantae</taxon>
        <taxon>Streptophyta</taxon>
        <taxon>Embryophyta</taxon>
        <taxon>Tracheophyta</taxon>
        <taxon>Polypodiopsida</taxon>
        <taxon>Polypodiidae</taxon>
        <taxon>Polypodiales</taxon>
        <taxon>Pteridineae</taxon>
        <taxon>Pteridaceae</taxon>
        <taxon>Vittarioideae</taxon>
        <taxon>Adiantum</taxon>
    </lineage>
</organism>
<reference evidence="10" key="1">
    <citation type="submission" date="2021-01" db="EMBL/GenBank/DDBJ databases">
        <title>Adiantum capillus-veneris genome.</title>
        <authorList>
            <person name="Fang Y."/>
            <person name="Liao Q."/>
        </authorList>
    </citation>
    <scope>NUCLEOTIDE SEQUENCE</scope>
    <source>
        <strain evidence="10">H3</strain>
        <tissue evidence="10">Leaf</tissue>
    </source>
</reference>
<dbReference type="EC" id="2.7.11.1" evidence="1"/>
<dbReference type="GO" id="GO:0005524">
    <property type="term" value="F:ATP binding"/>
    <property type="evidence" value="ECO:0007669"/>
    <property type="project" value="UniProtKB-KW"/>
</dbReference>
<dbReference type="InterPro" id="IPR051564">
    <property type="entry name" value="LRR_receptor-like_kinase"/>
</dbReference>
<keyword evidence="2" id="KW-0723">Serine/threonine-protein kinase</keyword>
<gene>
    <name evidence="10" type="ORF">GOP47_0008356</name>
</gene>
<keyword evidence="4" id="KW-0547">Nucleotide-binding</keyword>
<evidence type="ECO:0000256" key="7">
    <source>
        <dbReference type="ARBA" id="ARBA00047899"/>
    </source>
</evidence>
<keyword evidence="11" id="KW-1185">Reference proteome</keyword>
<keyword evidence="5" id="KW-0418">Kinase</keyword>
<dbReference type="PANTHER" id="PTHR48055">
    <property type="entry name" value="LEUCINE-RICH REPEAT RECEPTOR PROTEIN KINASE EMS1"/>
    <property type="match status" value="1"/>
</dbReference>
<dbReference type="InterPro" id="IPR008271">
    <property type="entry name" value="Ser/Thr_kinase_AS"/>
</dbReference>
<evidence type="ECO:0000256" key="5">
    <source>
        <dbReference type="ARBA" id="ARBA00022777"/>
    </source>
</evidence>
<comment type="caution">
    <text evidence="10">The sequence shown here is derived from an EMBL/GenBank/DDBJ whole genome shotgun (WGS) entry which is preliminary data.</text>
</comment>
<dbReference type="EMBL" id="JABFUD020000008">
    <property type="protein sequence ID" value="KAI5076291.1"/>
    <property type="molecule type" value="Genomic_DNA"/>
</dbReference>
<dbReference type="FunFam" id="1.10.510.10:FF:001023">
    <property type="entry name" value="Os07g0541700 protein"/>
    <property type="match status" value="1"/>
</dbReference>
<evidence type="ECO:0000259" key="9">
    <source>
        <dbReference type="PROSITE" id="PS50011"/>
    </source>
</evidence>
<keyword evidence="3" id="KW-0808">Transferase</keyword>